<dbReference type="PANTHER" id="PTHR42709:SF4">
    <property type="entry name" value="INNER MEMBRANE PROTEIN YQAA"/>
    <property type="match status" value="1"/>
</dbReference>
<organism evidence="4 5">
    <name type="scientific">Thalassovita litoralis</name>
    <dbReference type="NCBI Taxonomy" id="1010611"/>
    <lineage>
        <taxon>Bacteria</taxon>
        <taxon>Pseudomonadati</taxon>
        <taxon>Pseudomonadota</taxon>
        <taxon>Alphaproteobacteria</taxon>
        <taxon>Rhodobacterales</taxon>
        <taxon>Roseobacteraceae</taxon>
        <taxon>Thalassovita</taxon>
    </lineage>
</organism>
<proteinExistence type="predicted"/>
<keyword evidence="1" id="KW-0812">Transmembrane</keyword>
<keyword evidence="1" id="KW-1133">Transmembrane helix</keyword>
<sequence length="146" mass="16438">MLMGMFAYISLFAAAFAAATLLPMQSEALLAYRLTDPALSAWALIGMATLGNVLGSVVSWVCGRFLRRYQDRRWFPVSAAQLQRAEQRYHRYGRWSLLASWVPIIGDPLTVVAGLMREPIWSFMMIVTCAKFLRYLAIAAVTLAWL</sequence>
<evidence type="ECO:0000256" key="1">
    <source>
        <dbReference type="SAM" id="Phobius"/>
    </source>
</evidence>
<dbReference type="Proteomes" id="UP000316030">
    <property type="component" value="Unassembled WGS sequence"/>
</dbReference>
<feature type="domain" description="VTT" evidence="3">
    <location>
        <begin position="40"/>
        <end position="140"/>
    </location>
</feature>
<dbReference type="EMBL" id="FXTO01000012">
    <property type="protein sequence ID" value="SMO73983.1"/>
    <property type="molecule type" value="Genomic_DNA"/>
</dbReference>
<feature type="transmembrane region" description="Helical" evidence="1">
    <location>
        <begin position="41"/>
        <end position="63"/>
    </location>
</feature>
<keyword evidence="1" id="KW-0472">Membrane</keyword>
<feature type="transmembrane region" description="Helical" evidence="1">
    <location>
        <begin position="121"/>
        <end position="145"/>
    </location>
</feature>
<dbReference type="Pfam" id="PF09335">
    <property type="entry name" value="VTT_dom"/>
    <property type="match status" value="1"/>
</dbReference>
<keyword evidence="2" id="KW-0732">Signal</keyword>
<reference evidence="4 5" key="1">
    <citation type="submission" date="2017-05" db="EMBL/GenBank/DDBJ databases">
        <authorList>
            <person name="Varghese N."/>
            <person name="Submissions S."/>
        </authorList>
    </citation>
    <scope>NUCLEOTIDE SEQUENCE [LARGE SCALE GENOMIC DNA]</scope>
    <source>
        <strain evidence="4 5">DSM 29506</strain>
    </source>
</reference>
<evidence type="ECO:0000256" key="2">
    <source>
        <dbReference type="SAM" id="SignalP"/>
    </source>
</evidence>
<keyword evidence="5" id="KW-1185">Reference proteome</keyword>
<evidence type="ECO:0000313" key="4">
    <source>
        <dbReference type="EMBL" id="SMO73983.1"/>
    </source>
</evidence>
<dbReference type="AlphaFoldDB" id="A0A521DQK1"/>
<evidence type="ECO:0000313" key="5">
    <source>
        <dbReference type="Proteomes" id="UP000316030"/>
    </source>
</evidence>
<accession>A0A521DQK1</accession>
<feature type="chain" id="PRO_5022062063" evidence="2">
    <location>
        <begin position="18"/>
        <end position="146"/>
    </location>
</feature>
<evidence type="ECO:0000259" key="3">
    <source>
        <dbReference type="Pfam" id="PF09335"/>
    </source>
</evidence>
<gene>
    <name evidence="4" type="ORF">SAMN06265173_11251</name>
</gene>
<feature type="signal peptide" evidence="2">
    <location>
        <begin position="1"/>
        <end position="17"/>
    </location>
</feature>
<dbReference type="InterPro" id="IPR032816">
    <property type="entry name" value="VTT_dom"/>
</dbReference>
<dbReference type="InterPro" id="IPR051311">
    <property type="entry name" value="DedA_domain"/>
</dbReference>
<name>A0A521DQK1_9RHOB</name>
<feature type="transmembrane region" description="Helical" evidence="1">
    <location>
        <begin position="95"/>
        <end position="115"/>
    </location>
</feature>
<dbReference type="PANTHER" id="PTHR42709">
    <property type="entry name" value="ALKALINE PHOSPHATASE LIKE PROTEIN"/>
    <property type="match status" value="1"/>
</dbReference>
<protein>
    <submittedName>
        <fullName evidence="4">Membrane protein YqaA, SNARE-associated domain</fullName>
    </submittedName>
</protein>